<organism evidence="2 3">
    <name type="scientific">Blastopirellula marina DSM 3645</name>
    <dbReference type="NCBI Taxonomy" id="314230"/>
    <lineage>
        <taxon>Bacteria</taxon>
        <taxon>Pseudomonadati</taxon>
        <taxon>Planctomycetota</taxon>
        <taxon>Planctomycetia</taxon>
        <taxon>Pirellulales</taxon>
        <taxon>Pirellulaceae</taxon>
        <taxon>Blastopirellula</taxon>
    </lineage>
</organism>
<dbReference type="PIRSF" id="PIRSF009320">
    <property type="entry name" value="Nuc_binding_HP_1000"/>
    <property type="match status" value="1"/>
</dbReference>
<dbReference type="InterPro" id="IPR027417">
    <property type="entry name" value="P-loop_NTPase"/>
</dbReference>
<evidence type="ECO:0000259" key="1">
    <source>
        <dbReference type="Pfam" id="PF13614"/>
    </source>
</evidence>
<dbReference type="EMBL" id="AANZ01000019">
    <property type="protein sequence ID" value="EAQ78709.1"/>
    <property type="molecule type" value="Genomic_DNA"/>
</dbReference>
<evidence type="ECO:0000313" key="3">
    <source>
        <dbReference type="Proteomes" id="UP000004358"/>
    </source>
</evidence>
<dbReference type="OrthoDB" id="9815116at2"/>
<comment type="caution">
    <text evidence="2">The sequence shown here is derived from an EMBL/GenBank/DDBJ whole genome shotgun (WGS) entry which is preliminary data.</text>
</comment>
<dbReference type="STRING" id="314230.DSM3645_07950"/>
<evidence type="ECO:0000313" key="2">
    <source>
        <dbReference type="EMBL" id="EAQ78709.1"/>
    </source>
</evidence>
<dbReference type="FunFam" id="3.40.50.300:FF:000285">
    <property type="entry name" value="Sporulation initiation inhibitor Soj"/>
    <property type="match status" value="1"/>
</dbReference>
<dbReference type="CDD" id="cd02042">
    <property type="entry name" value="ParAB_family"/>
    <property type="match status" value="1"/>
</dbReference>
<dbReference type="HOGENOM" id="CLU_037612_1_4_0"/>
<accession>A3ZXZ8</accession>
<dbReference type="eggNOG" id="COG1192">
    <property type="taxonomic scope" value="Bacteria"/>
</dbReference>
<dbReference type="Gene3D" id="3.40.50.300">
    <property type="entry name" value="P-loop containing nucleotide triphosphate hydrolases"/>
    <property type="match status" value="1"/>
</dbReference>
<name>A3ZXZ8_9BACT</name>
<gene>
    <name evidence="2" type="ORF">DSM3645_07950</name>
</gene>
<feature type="domain" description="AAA" evidence="1">
    <location>
        <begin position="3"/>
        <end position="173"/>
    </location>
</feature>
<dbReference type="InterPro" id="IPR050678">
    <property type="entry name" value="DNA_Partitioning_ATPase"/>
</dbReference>
<dbReference type="Proteomes" id="UP000004358">
    <property type="component" value="Unassembled WGS sequence"/>
</dbReference>
<dbReference type="PANTHER" id="PTHR13696:SF52">
    <property type="entry name" value="PARA FAMILY PROTEIN CT_582"/>
    <property type="match status" value="1"/>
</dbReference>
<protein>
    <submittedName>
        <fullName evidence="2">Chromosome partitioning protein parA</fullName>
    </submittedName>
</protein>
<dbReference type="Pfam" id="PF13614">
    <property type="entry name" value="AAA_31"/>
    <property type="match status" value="1"/>
</dbReference>
<reference evidence="2 3" key="1">
    <citation type="submission" date="2006-02" db="EMBL/GenBank/DDBJ databases">
        <authorList>
            <person name="Amann R."/>
            <person name="Ferriera S."/>
            <person name="Johnson J."/>
            <person name="Kravitz S."/>
            <person name="Halpern A."/>
            <person name="Remington K."/>
            <person name="Beeson K."/>
            <person name="Tran B."/>
            <person name="Rogers Y.-H."/>
            <person name="Friedman R."/>
            <person name="Venter J.C."/>
        </authorList>
    </citation>
    <scope>NUCLEOTIDE SEQUENCE [LARGE SCALE GENOMIC DNA]</scope>
    <source>
        <strain evidence="2 3">DSM 3645</strain>
    </source>
</reference>
<dbReference type="RefSeq" id="WP_002655186.1">
    <property type="nucleotide sequence ID" value="NZ_CH672377.1"/>
</dbReference>
<proteinExistence type="predicted"/>
<dbReference type="PANTHER" id="PTHR13696">
    <property type="entry name" value="P-LOOP CONTAINING NUCLEOSIDE TRIPHOSPHATE HYDROLASE"/>
    <property type="match status" value="1"/>
</dbReference>
<sequence>MARIICIANQKGGVGKTTTAINLAVALAKAAQRTLLIDLDPQCNATTGLDLAPTDRHPLVLQQSLRDAIQTTAIDGLDLLPGSRSFQDVETLASDDQSQPHAAVLQSHLERGMAGYDFVLIDCPPSVGKLTQTALAASTEVLMPIQCEYFAMEGLTQMIQVIRGVMQQKPDRLAFGGIVLTMHDPRLELTAEVEDEVRDFFGEVVFDTVVPRDVLVSEAPSHGRSVIDHAPRSRGARAYIELCMEVLERD</sequence>
<dbReference type="SUPFAM" id="SSF52540">
    <property type="entry name" value="P-loop containing nucleoside triphosphate hydrolases"/>
    <property type="match status" value="1"/>
</dbReference>
<dbReference type="InterPro" id="IPR025669">
    <property type="entry name" value="AAA_dom"/>
</dbReference>
<dbReference type="AlphaFoldDB" id="A3ZXZ8"/>